<keyword evidence="1" id="KW-0143">Chaperone</keyword>
<dbReference type="VEuPathDB" id="AmoebaDB:EHI5A_080600"/>
<dbReference type="InterPro" id="IPR018253">
    <property type="entry name" value="DnaJ_domain_CS"/>
</dbReference>
<dbReference type="Gene3D" id="1.10.287.110">
    <property type="entry name" value="DnaJ domain"/>
    <property type="match status" value="1"/>
</dbReference>
<feature type="domain" description="J" evidence="3">
    <location>
        <begin position="15"/>
        <end position="76"/>
    </location>
</feature>
<dbReference type="InterPro" id="IPR051948">
    <property type="entry name" value="Hsp70_co-chaperone_J-domain"/>
</dbReference>
<organism evidence="4 5">
    <name type="scientific">Entamoeba histolytica</name>
    <dbReference type="NCBI Taxonomy" id="5759"/>
    <lineage>
        <taxon>Eukaryota</taxon>
        <taxon>Amoebozoa</taxon>
        <taxon>Evosea</taxon>
        <taxon>Archamoebae</taxon>
        <taxon>Mastigamoebida</taxon>
        <taxon>Entamoebidae</taxon>
        <taxon>Entamoeba</taxon>
    </lineage>
</organism>
<evidence type="ECO:0000313" key="4">
    <source>
        <dbReference type="EMBL" id="GAT96647.1"/>
    </source>
</evidence>
<reference evidence="4 5" key="1">
    <citation type="submission" date="2016-05" db="EMBL/GenBank/DDBJ databases">
        <title>First whole genome sequencing of Entamoeba histolytica HM1:IMSS-clone-6.</title>
        <authorList>
            <person name="Mukherjee Avik.K."/>
            <person name="Izumyama S."/>
            <person name="Nakada-Tsukui K."/>
            <person name="Nozaki T."/>
        </authorList>
    </citation>
    <scope>NUCLEOTIDE SEQUENCE [LARGE SCALE GENOMIC DNA]</scope>
    <source>
        <strain evidence="4 5">HM1:IMSS clone 6</strain>
    </source>
</reference>
<dbReference type="Proteomes" id="UP000078387">
    <property type="component" value="Unassembled WGS sequence"/>
</dbReference>
<accession>A0A5K1U4Y3</accession>
<dbReference type="SUPFAM" id="SSF46565">
    <property type="entry name" value="Chaperone J-domain"/>
    <property type="match status" value="1"/>
</dbReference>
<dbReference type="VEuPathDB" id="AmoebaDB:EHI7A_110130"/>
<sequence length="293" mass="32710">MLCHYQPLCVRSCDDPYVILGVSPSASQQLIHSRFLELTKLHHPDTHPGDSQYAKITRAYSILTDPSRKLKYDLLRSSKPVHLNYTSKSKYIIDVGIASCLPSVLTPSSVSSPILPPSCAGVTGLLLALHPIALSFLRHKLSYFDFFNLFAYNAFGWLVRPKIACLSNRYLITNLFPDVLVIDDNTCKTGNNDLLTFDNAANFNGVLNGSISHQPHLLFDVNTISLSPPSHSFSWIKLKLYPFTLNFFSYDGFLLGCVFSFNLFGCSSFFSLFNTTDHNKIVLSLTAALSHLF</sequence>
<dbReference type="GO" id="GO:0051787">
    <property type="term" value="F:misfolded protein binding"/>
    <property type="evidence" value="ECO:0007669"/>
    <property type="project" value="TreeGrafter"/>
</dbReference>
<dbReference type="PROSITE" id="PS00636">
    <property type="entry name" value="DNAJ_1"/>
    <property type="match status" value="1"/>
</dbReference>
<feature type="transmembrane region" description="Helical" evidence="2">
    <location>
        <begin position="252"/>
        <end position="273"/>
    </location>
</feature>
<comment type="caution">
    <text evidence="4">The sequence shown here is derived from an EMBL/GenBank/DDBJ whole genome shotgun (WGS) entry which is preliminary data.</text>
</comment>
<dbReference type="Pfam" id="PF00226">
    <property type="entry name" value="DnaJ"/>
    <property type="match status" value="1"/>
</dbReference>
<dbReference type="GO" id="GO:0005783">
    <property type="term" value="C:endoplasmic reticulum"/>
    <property type="evidence" value="ECO:0007669"/>
    <property type="project" value="TreeGrafter"/>
</dbReference>
<dbReference type="PANTHER" id="PTHR44360:SF1">
    <property type="entry name" value="DNAJ HOMOLOG SUBFAMILY B MEMBER 9"/>
    <property type="match status" value="1"/>
</dbReference>
<gene>
    <name evidence="4" type="ORF">CL6EHI_131980</name>
</gene>
<dbReference type="InterPro" id="IPR036869">
    <property type="entry name" value="J_dom_sf"/>
</dbReference>
<dbReference type="VEuPathDB" id="AmoebaDB:KM1_187180"/>
<dbReference type="AlphaFoldDB" id="A0A5K1U4Y3"/>
<dbReference type="EMBL" id="BDEQ01000001">
    <property type="protein sequence ID" value="GAT96647.1"/>
    <property type="molecule type" value="Genomic_DNA"/>
</dbReference>
<dbReference type="PROSITE" id="PS50076">
    <property type="entry name" value="DNAJ_2"/>
    <property type="match status" value="1"/>
</dbReference>
<dbReference type="CDD" id="cd06257">
    <property type="entry name" value="DnaJ"/>
    <property type="match status" value="1"/>
</dbReference>
<dbReference type="SMART" id="SM00271">
    <property type="entry name" value="DnaJ"/>
    <property type="match status" value="1"/>
</dbReference>
<evidence type="ECO:0000256" key="1">
    <source>
        <dbReference type="ARBA" id="ARBA00023186"/>
    </source>
</evidence>
<evidence type="ECO:0000256" key="2">
    <source>
        <dbReference type="SAM" id="Phobius"/>
    </source>
</evidence>
<dbReference type="InterPro" id="IPR001623">
    <property type="entry name" value="DnaJ_domain"/>
</dbReference>
<keyword evidence="2" id="KW-1133">Transmembrane helix</keyword>
<name>A0A5K1U4Y3_ENTHI</name>
<dbReference type="VEuPathDB" id="AmoebaDB:EHI_131980"/>
<keyword evidence="2" id="KW-0472">Membrane</keyword>
<dbReference type="FunFam" id="1.10.287.110:FF:000214">
    <property type="entry name" value="DnaJ domain containing protein"/>
    <property type="match status" value="1"/>
</dbReference>
<dbReference type="GO" id="GO:0051087">
    <property type="term" value="F:protein-folding chaperone binding"/>
    <property type="evidence" value="ECO:0007669"/>
    <property type="project" value="TreeGrafter"/>
</dbReference>
<evidence type="ECO:0000259" key="3">
    <source>
        <dbReference type="PROSITE" id="PS50076"/>
    </source>
</evidence>
<proteinExistence type="predicted"/>
<keyword evidence="2" id="KW-0812">Transmembrane</keyword>
<protein>
    <submittedName>
        <fullName evidence="4">DNAj domain containing protein</fullName>
    </submittedName>
</protein>
<dbReference type="GO" id="GO:0036503">
    <property type="term" value="P:ERAD pathway"/>
    <property type="evidence" value="ECO:0007669"/>
    <property type="project" value="TreeGrafter"/>
</dbReference>
<dbReference type="PANTHER" id="PTHR44360">
    <property type="entry name" value="DNAJ HOMOLOG SUBFAMILY B MEMBER 9"/>
    <property type="match status" value="1"/>
</dbReference>
<evidence type="ECO:0000313" key="5">
    <source>
        <dbReference type="Proteomes" id="UP000078387"/>
    </source>
</evidence>
<dbReference type="OMA" id="SHYAKIT"/>